<dbReference type="PROSITE" id="PS51396">
    <property type="entry name" value="PUL"/>
    <property type="match status" value="1"/>
</dbReference>
<dbReference type="InterPro" id="IPR002931">
    <property type="entry name" value="Transglutaminase-like"/>
</dbReference>
<dbReference type="GO" id="GO:0005634">
    <property type="term" value="C:nucleus"/>
    <property type="evidence" value="ECO:0007669"/>
    <property type="project" value="TreeGrafter"/>
</dbReference>
<evidence type="ECO:0000256" key="1">
    <source>
        <dbReference type="ARBA" id="ARBA00009390"/>
    </source>
</evidence>
<evidence type="ECO:0000256" key="5">
    <source>
        <dbReference type="SAM" id="MobiDB-lite"/>
    </source>
</evidence>
<evidence type="ECO:0000259" key="6">
    <source>
        <dbReference type="PROSITE" id="PS51396"/>
    </source>
</evidence>
<dbReference type="GO" id="GO:0030246">
    <property type="term" value="F:carbohydrate binding"/>
    <property type="evidence" value="ECO:0007669"/>
    <property type="project" value="UniProtKB-KW"/>
</dbReference>
<dbReference type="PANTHER" id="PTHR12143:SF19">
    <property type="entry name" value="PEPTIDE-N(4)-(N-ACETYL-BETA-GLUCOSAMINYL)ASPARAGINE AMIDASE"/>
    <property type="match status" value="1"/>
</dbReference>
<dbReference type="GO" id="GO:0006516">
    <property type="term" value="P:glycoprotein catabolic process"/>
    <property type="evidence" value="ECO:0007669"/>
    <property type="project" value="TreeGrafter"/>
</dbReference>
<keyword evidence="2" id="KW-0479">Metal-binding</keyword>
<dbReference type="InterPro" id="IPR001220">
    <property type="entry name" value="Legume_lectin_dom"/>
</dbReference>
<dbReference type="Gene3D" id="2.20.25.10">
    <property type="match status" value="1"/>
</dbReference>
<keyword evidence="4" id="KW-0862">Zinc</keyword>
<feature type="region of interest" description="Disordered" evidence="5">
    <location>
        <begin position="285"/>
        <end position="331"/>
    </location>
</feature>
<dbReference type="Proteomes" id="UP001431209">
    <property type="component" value="Unassembled WGS sequence"/>
</dbReference>
<dbReference type="InterPro" id="IPR013320">
    <property type="entry name" value="ConA-like_dom_sf"/>
</dbReference>
<comment type="caution">
    <text evidence="7">The sequence shown here is derived from an EMBL/GenBank/DDBJ whole genome shotgun (WGS) entry which is preliminary data.</text>
</comment>
<dbReference type="InterPro" id="IPR056573">
    <property type="entry name" value="Lectin_L-type_dom"/>
</dbReference>
<keyword evidence="3" id="KW-0430">Lectin</keyword>
<gene>
    <name evidence="7" type="ORF">AKO1_000364</name>
</gene>
<comment type="similarity">
    <text evidence="1">Belongs to the transglutaminase-like superfamily. PNGase family.</text>
</comment>
<proteinExistence type="inferred from homology"/>
<dbReference type="GO" id="GO:0005829">
    <property type="term" value="C:cytosol"/>
    <property type="evidence" value="ECO:0007669"/>
    <property type="project" value="TreeGrafter"/>
</dbReference>
<reference evidence="7 8" key="1">
    <citation type="submission" date="2024-03" db="EMBL/GenBank/DDBJ databases">
        <title>The Acrasis kona genome and developmental transcriptomes reveal deep origins of eukaryotic multicellular pathways.</title>
        <authorList>
            <person name="Sheikh S."/>
            <person name="Fu C.-J."/>
            <person name="Brown M.W."/>
            <person name="Baldauf S.L."/>
        </authorList>
    </citation>
    <scope>NUCLEOTIDE SEQUENCE [LARGE SCALE GENOMIC DNA]</scope>
    <source>
        <strain evidence="7 8">ATCC MYA-3509</strain>
    </source>
</reference>
<dbReference type="GO" id="GO:0046872">
    <property type="term" value="F:metal ion binding"/>
    <property type="evidence" value="ECO:0007669"/>
    <property type="project" value="UniProtKB-KW"/>
</dbReference>
<evidence type="ECO:0000256" key="3">
    <source>
        <dbReference type="ARBA" id="ARBA00022734"/>
    </source>
</evidence>
<organism evidence="7 8">
    <name type="scientific">Acrasis kona</name>
    <dbReference type="NCBI Taxonomy" id="1008807"/>
    <lineage>
        <taxon>Eukaryota</taxon>
        <taxon>Discoba</taxon>
        <taxon>Heterolobosea</taxon>
        <taxon>Tetramitia</taxon>
        <taxon>Eutetramitia</taxon>
        <taxon>Acrasidae</taxon>
        <taxon>Acrasis</taxon>
    </lineage>
</organism>
<evidence type="ECO:0000313" key="7">
    <source>
        <dbReference type="EMBL" id="KAL0478358.1"/>
    </source>
</evidence>
<keyword evidence="8" id="KW-1185">Reference proteome</keyword>
<dbReference type="Pfam" id="PF01841">
    <property type="entry name" value="Transglut_core"/>
    <property type="match status" value="1"/>
</dbReference>
<sequence>MASQVQPSNTKEAEFLSRVMGSMRQFAQYQDDTLKAKARALIPSDEIHEKARAAYKKERDESHKKQKTLEEHIIKQLLTWYKNTFFKWTNNPPCAICKSGDTKIVGGVAPTPFEQQGLAGMVELYQCSSCGGSTRFPRYNHAGRLLETRNGRCGEWAQCFTLMCVAMGYEARFVNDWTDHVWTEVYLNGRWQHADSCEDALDAPMMYEGGWGKKLSFVVATSNEEIVDVTRRYTKVFYSNEFQQRRAQVGVTEAFVSSTLNSLDQQMKIFLPPYRVQFLSKRKTKEQEEFENGNSNQDLKQEEQQGRISGSTEWKESRGETGGSIPKKEEPLKPVSDFIKSFKKTKPTFSLDDPNAHSKIICIGDASLQVTPKDASKGERDYFNLTKNTSSQKGAIWLKDTISTNHSFTSMCEFIITQDGADGLALVVQNQSLSAIGGDGCNMGHVGIQNSVAVEINTFQNQQIRVLSSSKPIITKSIKNVSDGKLHSLWVMYDSENECINVGLDDVMVLENVKLNLVQACAGNDAWIGYTAATGGHHQKHDVMNWSLSTTTSQFDFHFYKTANVEGINKKLNEFESKETQITFSLEEKRELKELQNDAKLIIKESHYQLLDKFLKNYSAARIFPILDLIRLLLIRHSQTMIPHYAKNNFIVDILCVYKFSELKIYANQMLVYRLLCNMFANSSCHSHLVDQFDLILQKLFIDKTSCFVVDCNDKPQAKSACACVLYNYAVLMVQRDQVDKVLDIVTQCVKLLDGELEGTKDDETITKCLETLKVCMSGENNQVAAIVKSLKDKLSLAVASGGIKWNQMASSLLDQLKD</sequence>
<dbReference type="AlphaFoldDB" id="A0AAW2YMZ0"/>
<evidence type="ECO:0000313" key="8">
    <source>
        <dbReference type="Proteomes" id="UP001431209"/>
    </source>
</evidence>
<dbReference type="GO" id="GO:0000224">
    <property type="term" value="F:peptide-N4-(N-acetyl-beta-glucosaminyl)asparagine amidase activity"/>
    <property type="evidence" value="ECO:0007669"/>
    <property type="project" value="TreeGrafter"/>
</dbReference>
<dbReference type="InterPro" id="IPR038765">
    <property type="entry name" value="Papain-like_cys_pep_sf"/>
</dbReference>
<dbReference type="SUPFAM" id="SSF54001">
    <property type="entry name" value="Cysteine proteinases"/>
    <property type="match status" value="1"/>
</dbReference>
<dbReference type="InterPro" id="IPR050883">
    <property type="entry name" value="PNGase"/>
</dbReference>
<dbReference type="PANTHER" id="PTHR12143">
    <property type="entry name" value="PEPTIDE N-GLYCANASE PNGASE -RELATED"/>
    <property type="match status" value="1"/>
</dbReference>
<dbReference type="CDD" id="cd01951">
    <property type="entry name" value="lectin_L-type"/>
    <property type="match status" value="1"/>
</dbReference>
<evidence type="ECO:0000256" key="4">
    <source>
        <dbReference type="ARBA" id="ARBA00022833"/>
    </source>
</evidence>
<dbReference type="Gene3D" id="2.60.120.200">
    <property type="match status" value="2"/>
</dbReference>
<dbReference type="Pfam" id="PF08324">
    <property type="entry name" value="PUL"/>
    <property type="match status" value="1"/>
</dbReference>
<protein>
    <submittedName>
        <fullName evidence="7">Peptide-N4-(N-acetyl-beta-glucosaminyl)asparagine amidase</fullName>
    </submittedName>
</protein>
<dbReference type="InterPro" id="IPR013535">
    <property type="entry name" value="PUL_dom"/>
</dbReference>
<dbReference type="SMART" id="SM00460">
    <property type="entry name" value="TGc"/>
    <property type="match status" value="1"/>
</dbReference>
<dbReference type="Pfam" id="PF00139">
    <property type="entry name" value="Lectin_legB"/>
    <property type="match status" value="1"/>
</dbReference>
<evidence type="ECO:0000256" key="2">
    <source>
        <dbReference type="ARBA" id="ARBA00022723"/>
    </source>
</evidence>
<dbReference type="Gene3D" id="3.10.620.30">
    <property type="match status" value="1"/>
</dbReference>
<accession>A0AAW2YMZ0</accession>
<dbReference type="Gene3D" id="1.25.10.10">
    <property type="entry name" value="Leucine-rich Repeat Variant"/>
    <property type="match status" value="1"/>
</dbReference>
<feature type="domain" description="PUL" evidence="6">
    <location>
        <begin position="550"/>
        <end position="817"/>
    </location>
</feature>
<name>A0AAW2YMZ0_9EUKA</name>
<dbReference type="EMBL" id="JAOPGA020000368">
    <property type="protein sequence ID" value="KAL0478358.1"/>
    <property type="molecule type" value="Genomic_DNA"/>
</dbReference>
<dbReference type="InterPro" id="IPR011989">
    <property type="entry name" value="ARM-like"/>
</dbReference>
<dbReference type="SUPFAM" id="SSF49899">
    <property type="entry name" value="Concanavalin A-like lectins/glucanases"/>
    <property type="match status" value="1"/>
</dbReference>